<feature type="domain" description="Globin" evidence="2">
    <location>
        <begin position="18"/>
        <end position="118"/>
    </location>
</feature>
<dbReference type="InterPro" id="IPR012292">
    <property type="entry name" value="Globin/Proto"/>
</dbReference>
<comment type="caution">
    <text evidence="3">The sequence shown here is derived from an EMBL/GenBank/DDBJ whole genome shotgun (WGS) entry which is preliminary data.</text>
</comment>
<keyword evidence="1" id="KW-0349">Heme</keyword>
<dbReference type="Gene3D" id="1.10.490.10">
    <property type="entry name" value="Globins"/>
    <property type="match status" value="1"/>
</dbReference>
<dbReference type="Proteomes" id="UP001243757">
    <property type="component" value="Unassembled WGS sequence"/>
</dbReference>
<keyword evidence="1" id="KW-0479">Metal-binding</keyword>
<evidence type="ECO:0000259" key="2">
    <source>
        <dbReference type="Pfam" id="PF00042"/>
    </source>
</evidence>
<dbReference type="InterPro" id="IPR044399">
    <property type="entry name" value="Mb-like_M"/>
</dbReference>
<keyword evidence="4" id="KW-1185">Reference proteome</keyword>
<keyword evidence="1" id="KW-0561">Oxygen transport</keyword>
<comment type="similarity">
    <text evidence="1">Belongs to the globin family.</text>
</comment>
<dbReference type="InterPro" id="IPR000971">
    <property type="entry name" value="Globin"/>
</dbReference>
<dbReference type="SUPFAM" id="SSF46458">
    <property type="entry name" value="Globin-like"/>
    <property type="match status" value="1"/>
</dbReference>
<proteinExistence type="inferred from homology"/>
<protein>
    <submittedName>
        <fullName evidence="3">Globin</fullName>
    </submittedName>
</protein>
<dbReference type="Pfam" id="PF00042">
    <property type="entry name" value="Globin"/>
    <property type="match status" value="1"/>
</dbReference>
<dbReference type="RefSeq" id="WP_284479487.1">
    <property type="nucleotide sequence ID" value="NZ_JASNJD010000002.1"/>
</dbReference>
<dbReference type="EMBL" id="JASNJD010000002">
    <property type="protein sequence ID" value="MDK3016667.1"/>
    <property type="molecule type" value="Genomic_DNA"/>
</dbReference>
<dbReference type="CDD" id="cd01040">
    <property type="entry name" value="Mb-like"/>
    <property type="match status" value="1"/>
</dbReference>
<reference evidence="3 4" key="1">
    <citation type="submission" date="2023-05" db="EMBL/GenBank/DDBJ databases">
        <title>Pseudodonghicola sp. nov.</title>
        <authorList>
            <person name="Huang J."/>
        </authorList>
    </citation>
    <scope>NUCLEOTIDE SEQUENCE [LARGE SCALE GENOMIC DNA]</scope>
    <source>
        <strain evidence="3 4">IC7</strain>
    </source>
</reference>
<gene>
    <name evidence="3" type="ORF">QO033_03205</name>
</gene>
<dbReference type="InterPro" id="IPR009050">
    <property type="entry name" value="Globin-like_sf"/>
</dbReference>
<accession>A0ABT7EWE4</accession>
<evidence type="ECO:0000313" key="4">
    <source>
        <dbReference type="Proteomes" id="UP001243757"/>
    </source>
</evidence>
<evidence type="ECO:0000256" key="1">
    <source>
        <dbReference type="RuleBase" id="RU000356"/>
    </source>
</evidence>
<sequence length="129" mass="14186">MRSTLPQVFAEKAAIAEAFFTEAFASDPEMERFFPHSRGPRKELFVTLLTKVAQCAECPANLEAVAQQVWAEQRPLGITPQQYRAGGRAMSKAIEATLSDRLDQEDLQSWAEVIAAFTGRLAVLTEAAA</sequence>
<keyword evidence="1" id="KW-0813">Transport</keyword>
<name>A0ABT7EWE4_9RHOB</name>
<organism evidence="3 4">
    <name type="scientific">Pseudodonghicola flavimaris</name>
    <dbReference type="NCBI Taxonomy" id="3050036"/>
    <lineage>
        <taxon>Bacteria</taxon>
        <taxon>Pseudomonadati</taxon>
        <taxon>Pseudomonadota</taxon>
        <taxon>Alphaproteobacteria</taxon>
        <taxon>Rhodobacterales</taxon>
        <taxon>Paracoccaceae</taxon>
        <taxon>Pseudodonghicola</taxon>
    </lineage>
</organism>
<evidence type="ECO:0000313" key="3">
    <source>
        <dbReference type="EMBL" id="MDK3016667.1"/>
    </source>
</evidence>
<keyword evidence="1" id="KW-0408">Iron</keyword>